<dbReference type="HOGENOM" id="CLU_1369644_0_0_9"/>
<keyword evidence="1" id="KW-0732">Signal</keyword>
<sequence length="199" mass="22370">MFRVLLVLLLLLMGSCSSFAGPYARADAAAAKPPVLVQVSDKKFTEFYEDILLHNRAKNVNLHLEKVNEEPVEGEAYDIYLVAAKRPNASDKQSALIQIFTNKAGYVSKIAILVMMNNQEGIRAACLSEYVLLGALGIPDHTDKMFMKYVLSHRIPFTTAIWDEWANRNLVVYHGPSPVSDAAFYIRITAYDKRFPNSR</sequence>
<feature type="signal peptide" evidence="1">
    <location>
        <begin position="1"/>
        <end position="20"/>
    </location>
</feature>
<dbReference type="EMBL" id="CP001859">
    <property type="protein sequence ID" value="ADB47618.1"/>
    <property type="molecule type" value="Genomic_DNA"/>
</dbReference>
<evidence type="ECO:0000313" key="2">
    <source>
        <dbReference type="EMBL" id="ADB47618.1"/>
    </source>
</evidence>
<dbReference type="RefSeq" id="WP_012938605.1">
    <property type="nucleotide sequence ID" value="NC_013740.1"/>
</dbReference>
<keyword evidence="3" id="KW-1185">Reference proteome</keyword>
<dbReference type="PROSITE" id="PS51257">
    <property type="entry name" value="PROKAR_LIPOPROTEIN"/>
    <property type="match status" value="1"/>
</dbReference>
<dbReference type="GeneID" id="78334957"/>
<proteinExistence type="predicted"/>
<name>D2RKL6_ACIFV</name>
<reference evidence="2 3" key="1">
    <citation type="journal article" date="2010" name="Stand. Genomic Sci.">
        <title>Complete genome sequence of Acidaminococcus fermentans type strain (VR4).</title>
        <authorList>
            <person name="Chang Y.J."/>
            <person name="Pukall R."/>
            <person name="Saunders E."/>
            <person name="Lapidus A."/>
            <person name="Copeland A."/>
            <person name="Nolan M."/>
            <person name="Glavina Del Rio T."/>
            <person name="Lucas S."/>
            <person name="Chen F."/>
            <person name="Tice H."/>
            <person name="Cheng J.F."/>
            <person name="Han C."/>
            <person name="Detter J.C."/>
            <person name="Bruce D."/>
            <person name="Goodwin L."/>
            <person name="Pitluck S."/>
            <person name="Mikhailova N."/>
            <person name="Liolios K."/>
            <person name="Pati A."/>
            <person name="Ivanova N."/>
            <person name="Mavromatis K."/>
            <person name="Chen A."/>
            <person name="Palaniappan K."/>
            <person name="Land M."/>
            <person name="Hauser L."/>
            <person name="Jeffries C.D."/>
            <person name="Brettin T."/>
            <person name="Rohde M."/>
            <person name="Goker M."/>
            <person name="Bristow J."/>
            <person name="Eisen J.A."/>
            <person name="Markowitz V."/>
            <person name="Hugenholtz P."/>
            <person name="Kyrpides N.C."/>
            <person name="Klenk H.P."/>
        </authorList>
    </citation>
    <scope>NUCLEOTIDE SEQUENCE [LARGE SCALE GENOMIC DNA]</scope>
    <source>
        <strain evidence="3">ATCC 25085 / DSM 20731 / CCUG 9996 / CIP 106432 / VR4</strain>
    </source>
</reference>
<protein>
    <submittedName>
        <fullName evidence="2">Uncharacterized protein</fullName>
    </submittedName>
</protein>
<organism evidence="2 3">
    <name type="scientific">Acidaminococcus fermentans (strain ATCC 25085 / DSM 20731 / CCUG 9996 / CIP 106432 / VR4)</name>
    <dbReference type="NCBI Taxonomy" id="591001"/>
    <lineage>
        <taxon>Bacteria</taxon>
        <taxon>Bacillati</taxon>
        <taxon>Bacillota</taxon>
        <taxon>Negativicutes</taxon>
        <taxon>Acidaminococcales</taxon>
        <taxon>Acidaminococcaceae</taxon>
        <taxon>Acidaminococcus</taxon>
    </lineage>
</organism>
<feature type="chain" id="PRO_5003035923" evidence="1">
    <location>
        <begin position="21"/>
        <end position="199"/>
    </location>
</feature>
<dbReference type="KEGG" id="afn:Acfer_1257"/>
<dbReference type="Proteomes" id="UP000001902">
    <property type="component" value="Chromosome"/>
</dbReference>
<dbReference type="AlphaFoldDB" id="D2RKL6"/>
<dbReference type="OrthoDB" id="3034952at2"/>
<dbReference type="STRING" id="591001.Acfer_1257"/>
<evidence type="ECO:0000256" key="1">
    <source>
        <dbReference type="SAM" id="SignalP"/>
    </source>
</evidence>
<gene>
    <name evidence="2" type="ordered locus">Acfer_1257</name>
</gene>
<evidence type="ECO:0000313" key="3">
    <source>
        <dbReference type="Proteomes" id="UP000001902"/>
    </source>
</evidence>
<accession>D2RKL6</accession>